<evidence type="ECO:0000313" key="4">
    <source>
        <dbReference type="Proteomes" id="UP000260983"/>
    </source>
</evidence>
<dbReference type="InterPro" id="IPR011250">
    <property type="entry name" value="OMP/PagP_B-barrel"/>
</dbReference>
<dbReference type="Pfam" id="PF13505">
    <property type="entry name" value="OMP_b-brl"/>
    <property type="match status" value="1"/>
</dbReference>
<evidence type="ECO:0000313" key="3">
    <source>
        <dbReference type="EMBL" id="RGN38324.1"/>
    </source>
</evidence>
<dbReference type="CDD" id="cd03394">
    <property type="entry name" value="PAP2_like_5"/>
    <property type="match status" value="1"/>
</dbReference>
<dbReference type="SUPFAM" id="SSF48317">
    <property type="entry name" value="Acid phosphatase/Vanadium-dependent haloperoxidase"/>
    <property type="match status" value="1"/>
</dbReference>
<evidence type="ECO:0000256" key="1">
    <source>
        <dbReference type="ARBA" id="ARBA00022729"/>
    </source>
</evidence>
<comment type="caution">
    <text evidence="3">The sequence shown here is derived from an EMBL/GenBank/DDBJ whole genome shotgun (WGS) entry which is preliminary data.</text>
</comment>
<dbReference type="InterPro" id="IPR036938">
    <property type="entry name" value="PAP2/HPO_sf"/>
</dbReference>
<dbReference type="EMBL" id="QSUL01000003">
    <property type="protein sequence ID" value="RGN38324.1"/>
    <property type="molecule type" value="Genomic_DNA"/>
</dbReference>
<dbReference type="InterPro" id="IPR000326">
    <property type="entry name" value="PAP2/HPO"/>
</dbReference>
<dbReference type="Pfam" id="PF01569">
    <property type="entry name" value="PAP2"/>
    <property type="match status" value="1"/>
</dbReference>
<dbReference type="Gene3D" id="1.20.144.10">
    <property type="entry name" value="Phosphatidic acid phosphatase type 2/haloperoxidase"/>
    <property type="match status" value="1"/>
</dbReference>
<dbReference type="AlphaFoldDB" id="A0A3E5BL40"/>
<organism evidence="3 4">
    <name type="scientific">Bacteroides oleiciplenus</name>
    <dbReference type="NCBI Taxonomy" id="626931"/>
    <lineage>
        <taxon>Bacteria</taxon>
        <taxon>Pseudomonadati</taxon>
        <taxon>Bacteroidota</taxon>
        <taxon>Bacteroidia</taxon>
        <taxon>Bacteroidales</taxon>
        <taxon>Bacteroidaceae</taxon>
        <taxon>Bacteroides</taxon>
    </lineage>
</organism>
<reference evidence="3 4" key="1">
    <citation type="submission" date="2018-08" db="EMBL/GenBank/DDBJ databases">
        <title>A genome reference for cultivated species of the human gut microbiota.</title>
        <authorList>
            <person name="Zou Y."/>
            <person name="Xue W."/>
            <person name="Luo G."/>
        </authorList>
    </citation>
    <scope>NUCLEOTIDE SEQUENCE [LARGE SCALE GENOMIC DNA]</scope>
    <source>
        <strain evidence="3 4">OM05-15BH</strain>
    </source>
</reference>
<keyword evidence="1" id="KW-0732">Signal</keyword>
<proteinExistence type="predicted"/>
<dbReference type="SMART" id="SM00014">
    <property type="entry name" value="acidPPc"/>
    <property type="match status" value="1"/>
</dbReference>
<accession>A0A3E5BL40</accession>
<dbReference type="InterPro" id="IPR027385">
    <property type="entry name" value="Beta-barrel_OMP"/>
</dbReference>
<sequence>MTYIGVPLVIGGMIVKSEDDHFRQLRNDYMPSFRQHYDDYLQYLPAAAMLGMKIGGVEGRSSWGRMLASDAFTVAIMSTVVSQLKVKTKVMRPDGSNNHSFPSGHTATAFMTATMLHKEYGDISPWISIGAYSAATATGLMRMANNKHWLSDIMAGAGIGILSTELGYFITDLIFKDKGLLKSSQSDFCLDKKMPPSFLGLYMGFNIPLSKYDLDEHTTLKTSSGSTSGIEGAYFFNPYLGFGGRFTISNLSFLLNDNEAQNQTFSFTSFYTGGYFSYPLSSRLAVGSKLLAGYTHYNTLQLPYSTIKANGGLCLGSGLSLLIKVKPKLNFRFLFDYNLIPPHSVNTKEYMHTLTLGGMVAVTL</sequence>
<feature type="domain" description="Phosphatidic acid phosphatase type 2/haloperoxidase" evidence="2">
    <location>
        <begin position="67"/>
        <end position="168"/>
    </location>
</feature>
<protein>
    <submittedName>
        <fullName evidence="3">Phosphatase PAP2 family protein</fullName>
    </submittedName>
</protein>
<gene>
    <name evidence="3" type="ORF">DXB65_05720</name>
</gene>
<dbReference type="SUPFAM" id="SSF56925">
    <property type="entry name" value="OMPA-like"/>
    <property type="match status" value="1"/>
</dbReference>
<evidence type="ECO:0000259" key="2">
    <source>
        <dbReference type="SMART" id="SM00014"/>
    </source>
</evidence>
<name>A0A3E5BL40_9BACE</name>
<dbReference type="Proteomes" id="UP000260983">
    <property type="component" value="Unassembled WGS sequence"/>
</dbReference>